<name>A0A165DZ52_9APHY</name>
<dbReference type="EMBL" id="KV427627">
    <property type="protein sequence ID" value="KZT05932.1"/>
    <property type="molecule type" value="Genomic_DNA"/>
</dbReference>
<evidence type="ECO:0000256" key="1">
    <source>
        <dbReference type="SAM" id="MobiDB-lite"/>
    </source>
</evidence>
<feature type="compositionally biased region" description="Polar residues" evidence="1">
    <location>
        <begin position="35"/>
        <end position="48"/>
    </location>
</feature>
<protein>
    <submittedName>
        <fullName evidence="2">Uncharacterized protein</fullName>
    </submittedName>
</protein>
<feature type="region of interest" description="Disordered" evidence="1">
    <location>
        <begin position="291"/>
        <end position="322"/>
    </location>
</feature>
<dbReference type="InParanoid" id="A0A165DZ52"/>
<reference evidence="2 3" key="1">
    <citation type="journal article" date="2016" name="Mol. Biol. Evol.">
        <title>Comparative Genomics of Early-Diverging Mushroom-Forming Fungi Provides Insights into the Origins of Lignocellulose Decay Capabilities.</title>
        <authorList>
            <person name="Nagy L.G."/>
            <person name="Riley R."/>
            <person name="Tritt A."/>
            <person name="Adam C."/>
            <person name="Daum C."/>
            <person name="Floudas D."/>
            <person name="Sun H."/>
            <person name="Yadav J.S."/>
            <person name="Pangilinan J."/>
            <person name="Larsson K.H."/>
            <person name="Matsuura K."/>
            <person name="Barry K."/>
            <person name="Labutti K."/>
            <person name="Kuo R."/>
            <person name="Ohm R.A."/>
            <person name="Bhattacharya S.S."/>
            <person name="Shirouzu T."/>
            <person name="Yoshinaga Y."/>
            <person name="Martin F.M."/>
            <person name="Grigoriev I.V."/>
            <person name="Hibbett D.S."/>
        </authorList>
    </citation>
    <scope>NUCLEOTIDE SEQUENCE [LARGE SCALE GENOMIC DNA]</scope>
    <source>
        <strain evidence="2 3">93-53</strain>
    </source>
</reference>
<dbReference type="OrthoDB" id="3245901at2759"/>
<proteinExistence type="predicted"/>
<sequence>MYSDTLPEAQDPVSSSSELGPSFGTGELQYPPNEYPSSEPDSVSSDAESSVPHGSDTLASGLFSLRLAPQNGQAVPPPQYSPSQTESDYFEHDPFATESPVDARSPTTPSSSVFATPLSAPPGTHNEQFGSVDAPTLTAPYFFPPQLSEAGPARTMGRNLAGPQGSPTGGSRLDLAHPYARLPTNKDGTKRRRMWNHLLEKSIFTPQEISTMTAPHRRTIYTASLEAHIDQLHTQLLGYALFPVPFEKLERFRGLNFRTAKSMVAGLYRDAVALKMKKLALDRASHAIRNQLYGPSDAGPPPTPPYPHLGSSSSSLRRHSLE</sequence>
<feature type="compositionally biased region" description="Polar residues" evidence="1">
    <location>
        <begin position="105"/>
        <end position="114"/>
    </location>
</feature>
<gene>
    <name evidence="2" type="ORF">LAESUDRAFT_759823</name>
</gene>
<evidence type="ECO:0000313" key="2">
    <source>
        <dbReference type="EMBL" id="KZT05932.1"/>
    </source>
</evidence>
<dbReference type="Proteomes" id="UP000076871">
    <property type="component" value="Unassembled WGS sequence"/>
</dbReference>
<dbReference type="STRING" id="1314785.A0A165DZ52"/>
<evidence type="ECO:0000313" key="3">
    <source>
        <dbReference type="Proteomes" id="UP000076871"/>
    </source>
</evidence>
<dbReference type="RefSeq" id="XP_040763672.1">
    <property type="nucleotide sequence ID" value="XM_040912641.1"/>
</dbReference>
<keyword evidence="3" id="KW-1185">Reference proteome</keyword>
<dbReference type="AlphaFoldDB" id="A0A165DZ52"/>
<dbReference type="GeneID" id="63829669"/>
<feature type="region of interest" description="Disordered" evidence="1">
    <location>
        <begin position="1"/>
        <end position="123"/>
    </location>
</feature>
<accession>A0A165DZ52</accession>
<organism evidence="2 3">
    <name type="scientific">Laetiporus sulphureus 93-53</name>
    <dbReference type="NCBI Taxonomy" id="1314785"/>
    <lineage>
        <taxon>Eukaryota</taxon>
        <taxon>Fungi</taxon>
        <taxon>Dikarya</taxon>
        <taxon>Basidiomycota</taxon>
        <taxon>Agaricomycotina</taxon>
        <taxon>Agaricomycetes</taxon>
        <taxon>Polyporales</taxon>
        <taxon>Laetiporus</taxon>
    </lineage>
</organism>
<feature type="compositionally biased region" description="Pro residues" evidence="1">
    <location>
        <begin position="298"/>
        <end position="307"/>
    </location>
</feature>